<keyword evidence="3" id="KW-1185">Reference proteome</keyword>
<evidence type="ECO:0000256" key="1">
    <source>
        <dbReference type="SAM" id="SignalP"/>
    </source>
</evidence>
<keyword evidence="1" id="KW-0732">Signal</keyword>
<proteinExistence type="predicted"/>
<accession>A0A319DYB7</accession>
<dbReference type="OrthoDB" id="45365at2759"/>
<name>A0A319DYB7_9EURO</name>
<dbReference type="AlphaFoldDB" id="A0A319DYB7"/>
<dbReference type="SMART" id="SM00612">
    <property type="entry name" value="Kelch"/>
    <property type="match status" value="3"/>
</dbReference>
<feature type="signal peptide" evidence="1">
    <location>
        <begin position="1"/>
        <end position="21"/>
    </location>
</feature>
<evidence type="ECO:0000313" key="3">
    <source>
        <dbReference type="Proteomes" id="UP000247810"/>
    </source>
</evidence>
<dbReference type="SUPFAM" id="SSF117281">
    <property type="entry name" value="Kelch motif"/>
    <property type="match status" value="1"/>
</dbReference>
<dbReference type="PANTHER" id="PTHR45632">
    <property type="entry name" value="LD33804P"/>
    <property type="match status" value="1"/>
</dbReference>
<protein>
    <submittedName>
        <fullName evidence="2">Galactose oxidase</fullName>
    </submittedName>
</protein>
<gene>
    <name evidence="2" type="ORF">BO71DRAFT_397062</name>
</gene>
<dbReference type="Gene3D" id="2.120.10.80">
    <property type="entry name" value="Kelch-type beta propeller"/>
    <property type="match status" value="2"/>
</dbReference>
<evidence type="ECO:0000313" key="2">
    <source>
        <dbReference type="EMBL" id="PYH96443.1"/>
    </source>
</evidence>
<dbReference type="Pfam" id="PF24681">
    <property type="entry name" value="Kelch_KLHDC2_KLHL20_DRC7"/>
    <property type="match status" value="1"/>
</dbReference>
<feature type="chain" id="PRO_5016294430" evidence="1">
    <location>
        <begin position="22"/>
        <end position="358"/>
    </location>
</feature>
<dbReference type="STRING" id="1448320.A0A319DYB7"/>
<reference evidence="2 3" key="1">
    <citation type="submission" date="2018-02" db="EMBL/GenBank/DDBJ databases">
        <title>The genomes of Aspergillus section Nigri reveals drivers in fungal speciation.</title>
        <authorList>
            <consortium name="DOE Joint Genome Institute"/>
            <person name="Vesth T.C."/>
            <person name="Nybo J."/>
            <person name="Theobald S."/>
            <person name="Brandl J."/>
            <person name="Frisvad J.C."/>
            <person name="Nielsen K.F."/>
            <person name="Lyhne E.K."/>
            <person name="Kogle M.E."/>
            <person name="Kuo A."/>
            <person name="Riley R."/>
            <person name="Clum A."/>
            <person name="Nolan M."/>
            <person name="Lipzen A."/>
            <person name="Salamov A."/>
            <person name="Henrissat B."/>
            <person name="Wiebenga A."/>
            <person name="De vries R.P."/>
            <person name="Grigoriev I.V."/>
            <person name="Mortensen U.H."/>
            <person name="Andersen M.R."/>
            <person name="Baker S.E."/>
        </authorList>
    </citation>
    <scope>NUCLEOTIDE SEQUENCE [LARGE SCALE GENOMIC DNA]</scope>
    <source>
        <strain evidence="2 3">CBS 707.79</strain>
    </source>
</reference>
<organism evidence="2 3">
    <name type="scientific">Aspergillus ellipticus CBS 707.79</name>
    <dbReference type="NCBI Taxonomy" id="1448320"/>
    <lineage>
        <taxon>Eukaryota</taxon>
        <taxon>Fungi</taxon>
        <taxon>Dikarya</taxon>
        <taxon>Ascomycota</taxon>
        <taxon>Pezizomycotina</taxon>
        <taxon>Eurotiomycetes</taxon>
        <taxon>Eurotiomycetidae</taxon>
        <taxon>Eurotiales</taxon>
        <taxon>Aspergillaceae</taxon>
        <taxon>Aspergillus</taxon>
        <taxon>Aspergillus subgen. Circumdati</taxon>
    </lineage>
</organism>
<dbReference type="EMBL" id="KZ825837">
    <property type="protein sequence ID" value="PYH96443.1"/>
    <property type="molecule type" value="Genomic_DNA"/>
</dbReference>
<dbReference type="Proteomes" id="UP000247810">
    <property type="component" value="Unassembled WGS sequence"/>
</dbReference>
<dbReference type="InterPro" id="IPR015915">
    <property type="entry name" value="Kelch-typ_b-propeller"/>
</dbReference>
<dbReference type="VEuPathDB" id="FungiDB:BO71DRAFT_397062"/>
<sequence length="358" mass="37765">MVYFPRSTGLAILSLLSLATAAAPPTCTPGEWVDLASIPQPRQEHGTTAIGNTTIAILGGIIPTGNSTSTTDLLQLYTIASDTWHTVSPAPYKVNHPNIAAVDNKLYLIGGLIEGPLLPGLTMNWIASGASHVYDIAADSWSELPSVPVGMERGSSVVGVHDEMIYLAGGMTVLQTGYQDAVDTVIAFNTTSGAWSRLVAEAAELPESRQHAAGSVIGDSFYVVGGRRYGQLNTKDTVFQLDLMDQEAGWKTSTGRMPVARGGINGGAVGSKFYVFGGEGNPDTNTGVFNQSEEFDTVSQGWAELRPMAVPRHGTQAAAVGGRVYVPGKGLQQDGKQVEVDGFVTFQNPSAHFDAYCA</sequence>
<dbReference type="PANTHER" id="PTHR45632:SF24">
    <property type="entry name" value="GALACTOSE OXIDASE"/>
    <property type="match status" value="1"/>
</dbReference>
<dbReference type="InterPro" id="IPR006652">
    <property type="entry name" value="Kelch_1"/>
</dbReference>